<organism evidence="2 3">
    <name type="scientific">Polynucleobacter kasalickyi</name>
    <dbReference type="NCBI Taxonomy" id="1938817"/>
    <lineage>
        <taxon>Bacteria</taxon>
        <taxon>Pseudomonadati</taxon>
        <taxon>Pseudomonadota</taxon>
        <taxon>Betaproteobacteria</taxon>
        <taxon>Burkholderiales</taxon>
        <taxon>Burkholderiaceae</taxon>
        <taxon>Polynucleobacter</taxon>
    </lineage>
</organism>
<evidence type="ECO:0000313" key="2">
    <source>
        <dbReference type="EMBL" id="SMC36627.1"/>
    </source>
</evidence>
<accession>A0A1W1YKB0</accession>
<dbReference type="OrthoDB" id="7325417at2"/>
<dbReference type="Pfam" id="PF04909">
    <property type="entry name" value="Amidohydro_2"/>
    <property type="match status" value="1"/>
</dbReference>
<dbReference type="STRING" id="1938817.SAMN06296008_103154"/>
<reference evidence="2 3" key="1">
    <citation type="submission" date="2017-04" db="EMBL/GenBank/DDBJ databases">
        <authorList>
            <person name="Afonso C.L."/>
            <person name="Miller P.J."/>
            <person name="Scott M.A."/>
            <person name="Spackman E."/>
            <person name="Goraichik I."/>
            <person name="Dimitrov K.M."/>
            <person name="Suarez D.L."/>
            <person name="Swayne D.E."/>
        </authorList>
    </citation>
    <scope>NUCLEOTIDE SEQUENCE [LARGE SCALE GENOMIC DNA]</scope>
    <source>
        <strain evidence="2 3">VK13</strain>
    </source>
</reference>
<dbReference type="PANTHER" id="PTHR42889">
    <property type="entry name" value="BLR3681 PROTEIN"/>
    <property type="match status" value="1"/>
</dbReference>
<dbReference type="EMBL" id="FWXJ01000003">
    <property type="protein sequence ID" value="SMC36627.1"/>
    <property type="molecule type" value="Genomic_DNA"/>
</dbReference>
<sequence length="503" mass="56197">MSLMSPEEIASLAPAESSIFPAPIPVQCVSSDEFMPQAQTPKQKEYENRVKAYGKNLAEKHGMARRAFFKSASGMATAFLAMNDTYGPIFSVSEAEAATPEMANERASSLKGQFIMDMHTHFLRDDTKIQSFLQQRMAVGKAGWNPALVDKPQTIEDLKFANYLKEMYLDSDTKVCCISGAPSEIVGDWFLTNDMKVNARATINSIAGSKRAFAHAIFTPGYDGWLDEIDRAIEVLKPDSFKGYTIGDNTHKDLSKHPWRLDDEKLVYPAYEKFVKAGLKNVCIHKGLFPPSVEKRFPHLLNHVNVSDVGKAAKDWPQLNFIIYHGGYRYAGGGKAEDAWEQFEKTGRIDWITDLAEVPAKYGVKNVFADVGQLFAQTTIVDPRLSAVMMGQLIRGLGQTNVVWGTDAIWTGSPQWQIEAFRRLEIPEEIRKRYGYKPLGEANGPVKNAIFGENNARIYNYSTVQRAELAGDKILLAKNIYEKDGPNRTNMSYGYVNLNKASA</sequence>
<gene>
    <name evidence="2" type="ORF">SAMN06296008_103154</name>
</gene>
<proteinExistence type="predicted"/>
<dbReference type="SUPFAM" id="SSF51556">
    <property type="entry name" value="Metallo-dependent hydrolases"/>
    <property type="match status" value="1"/>
</dbReference>
<dbReference type="Proteomes" id="UP000192708">
    <property type="component" value="Unassembled WGS sequence"/>
</dbReference>
<protein>
    <recommendedName>
        <fullName evidence="1">Amidohydrolase-related domain-containing protein</fullName>
    </recommendedName>
</protein>
<dbReference type="RefSeq" id="WP_084282872.1">
    <property type="nucleotide sequence ID" value="NZ_FWXJ01000003.1"/>
</dbReference>
<feature type="domain" description="Amidohydrolase-related" evidence="1">
    <location>
        <begin position="117"/>
        <end position="460"/>
    </location>
</feature>
<dbReference type="InterPro" id="IPR006680">
    <property type="entry name" value="Amidohydro-rel"/>
</dbReference>
<evidence type="ECO:0000313" key="3">
    <source>
        <dbReference type="Proteomes" id="UP000192708"/>
    </source>
</evidence>
<dbReference type="Gene3D" id="3.20.20.140">
    <property type="entry name" value="Metal-dependent hydrolases"/>
    <property type="match status" value="1"/>
</dbReference>
<dbReference type="InterPro" id="IPR032466">
    <property type="entry name" value="Metal_Hydrolase"/>
</dbReference>
<dbReference type="GO" id="GO:0016787">
    <property type="term" value="F:hydrolase activity"/>
    <property type="evidence" value="ECO:0007669"/>
    <property type="project" value="InterPro"/>
</dbReference>
<dbReference type="AlphaFoldDB" id="A0A1W1YKB0"/>
<name>A0A1W1YKB0_9BURK</name>
<evidence type="ECO:0000259" key="1">
    <source>
        <dbReference type="Pfam" id="PF04909"/>
    </source>
</evidence>
<keyword evidence="3" id="KW-1185">Reference proteome</keyword>
<dbReference type="PANTHER" id="PTHR42889:SF1">
    <property type="entry name" value="BLR3681 PROTEIN"/>
    <property type="match status" value="1"/>
</dbReference>